<sequence length="74" mass="8556">MNANQSNTTTTPNRNQLTDKELSYAKDFLSWELLAIKKCNDAAIRCQDTEIAKLIRDTGHKHQQQYQTILSFLQ</sequence>
<dbReference type="EMBL" id="SKFG01000003">
    <property type="protein sequence ID" value="TCZ79464.1"/>
    <property type="molecule type" value="Genomic_DNA"/>
</dbReference>
<accession>A0A4R4EH76</accession>
<reference evidence="1 2" key="1">
    <citation type="submission" date="2019-03" db="EMBL/GenBank/DDBJ databases">
        <authorList>
            <person name="Kim M.K.M."/>
        </authorList>
    </citation>
    <scope>NUCLEOTIDE SEQUENCE [LARGE SCALE GENOMIC DNA]</scope>
    <source>
        <strain evidence="1 2">18JY21-1</strain>
    </source>
</reference>
<evidence type="ECO:0000313" key="2">
    <source>
        <dbReference type="Proteomes" id="UP000295418"/>
    </source>
</evidence>
<keyword evidence="2" id="KW-1185">Reference proteome</keyword>
<dbReference type="AlphaFoldDB" id="A0A4R4EH76"/>
<comment type="caution">
    <text evidence="1">The sequence shown here is derived from an EMBL/GenBank/DDBJ whole genome shotgun (WGS) entry which is preliminary data.</text>
</comment>
<name>A0A4R4EH76_9BACL</name>
<proteinExistence type="predicted"/>
<organism evidence="1 2">
    <name type="scientific">Paenibacillus albiflavus</name>
    <dbReference type="NCBI Taxonomy" id="2545760"/>
    <lineage>
        <taxon>Bacteria</taxon>
        <taxon>Bacillati</taxon>
        <taxon>Bacillota</taxon>
        <taxon>Bacilli</taxon>
        <taxon>Bacillales</taxon>
        <taxon>Paenibacillaceae</taxon>
        <taxon>Paenibacillus</taxon>
    </lineage>
</organism>
<evidence type="ECO:0008006" key="3">
    <source>
        <dbReference type="Google" id="ProtNLM"/>
    </source>
</evidence>
<dbReference type="Proteomes" id="UP000295418">
    <property type="component" value="Unassembled WGS sequence"/>
</dbReference>
<gene>
    <name evidence="1" type="ORF">E0485_06285</name>
</gene>
<protein>
    <recommendedName>
        <fullName evidence="3">Spore coat protein</fullName>
    </recommendedName>
</protein>
<evidence type="ECO:0000313" key="1">
    <source>
        <dbReference type="EMBL" id="TCZ79464.1"/>
    </source>
</evidence>
<dbReference type="RefSeq" id="WP_132417122.1">
    <property type="nucleotide sequence ID" value="NZ_SKFG01000003.1"/>
</dbReference>
<dbReference type="OrthoDB" id="1799385at2"/>